<gene>
    <name evidence="1" type="ORF">EOI86_23680</name>
</gene>
<dbReference type="AlphaFoldDB" id="A0A3S2VMP1"/>
<name>A0A3S2VMP1_9PROT</name>
<protein>
    <submittedName>
        <fullName evidence="1">UDP-N-acetylglucosamine--LPS N-acetylglucosamine transferase</fullName>
    </submittedName>
</protein>
<dbReference type="Proteomes" id="UP000287447">
    <property type="component" value="Unassembled WGS sequence"/>
</dbReference>
<proteinExistence type="predicted"/>
<accession>A0A3S2VMP1</accession>
<dbReference type="Gene3D" id="3.40.50.2000">
    <property type="entry name" value="Glycogen Phosphorylase B"/>
    <property type="match status" value="1"/>
</dbReference>
<evidence type="ECO:0000313" key="1">
    <source>
        <dbReference type="EMBL" id="RVU34117.1"/>
    </source>
</evidence>
<keyword evidence="1" id="KW-0808">Transferase</keyword>
<comment type="caution">
    <text evidence="1">The sequence shown here is derived from an EMBL/GenBank/DDBJ whole genome shotgun (WGS) entry which is preliminary data.</text>
</comment>
<sequence>MTKKILAVASGGGHWQQLMLMRRAFEGNDVRFITTLPGLPEQFDAHPAAIVRDCNRNERVKSFLSLLAITWQILKFRPDVIISTGALPGVMALAVGRLFGARTIWVDSIANAEEMSMSGRLARRFAHLWLSQWDHVAKDAGAEYAGAVL</sequence>
<dbReference type="SUPFAM" id="SSF53756">
    <property type="entry name" value="UDP-Glycosyltransferase/glycogen phosphorylase"/>
    <property type="match status" value="1"/>
</dbReference>
<dbReference type="Pfam" id="PF08660">
    <property type="entry name" value="Alg14"/>
    <property type="match status" value="1"/>
</dbReference>
<reference evidence="2" key="1">
    <citation type="submission" date="2019-01" db="EMBL/GenBank/DDBJ databases">
        <title>Gri0909 isolated from a small marine red alga.</title>
        <authorList>
            <person name="Kim J."/>
            <person name="Jeong S.E."/>
            <person name="Jeon C.O."/>
        </authorList>
    </citation>
    <scope>NUCLEOTIDE SEQUENCE [LARGE SCALE GENOMIC DNA]</scope>
    <source>
        <strain evidence="2">Gri0909</strain>
    </source>
</reference>
<keyword evidence="2" id="KW-1185">Reference proteome</keyword>
<dbReference type="OrthoDB" id="555447at2"/>
<organism evidence="1 2">
    <name type="scientific">Hwanghaeella grinnelliae</name>
    <dbReference type="NCBI Taxonomy" id="2500179"/>
    <lineage>
        <taxon>Bacteria</taxon>
        <taxon>Pseudomonadati</taxon>
        <taxon>Pseudomonadota</taxon>
        <taxon>Alphaproteobacteria</taxon>
        <taxon>Rhodospirillales</taxon>
        <taxon>Rhodospirillaceae</taxon>
        <taxon>Hwanghaeella</taxon>
    </lineage>
</organism>
<evidence type="ECO:0000313" key="2">
    <source>
        <dbReference type="Proteomes" id="UP000287447"/>
    </source>
</evidence>
<dbReference type="EMBL" id="SADE01000004">
    <property type="protein sequence ID" value="RVU34117.1"/>
    <property type="molecule type" value="Genomic_DNA"/>
</dbReference>
<dbReference type="RefSeq" id="WP_127768147.1">
    <property type="nucleotide sequence ID" value="NZ_SADE01000004.1"/>
</dbReference>
<dbReference type="GO" id="GO:0016740">
    <property type="term" value="F:transferase activity"/>
    <property type="evidence" value="ECO:0007669"/>
    <property type="project" value="UniProtKB-KW"/>
</dbReference>
<dbReference type="GO" id="GO:0006488">
    <property type="term" value="P:dolichol-linked oligosaccharide biosynthetic process"/>
    <property type="evidence" value="ECO:0007669"/>
    <property type="project" value="InterPro"/>
</dbReference>
<dbReference type="InterPro" id="IPR013969">
    <property type="entry name" value="Oligosacch_biosynth_Alg14"/>
</dbReference>